<dbReference type="InterPro" id="IPR050152">
    <property type="entry name" value="ChlB/BchB/BchZ"/>
</dbReference>
<evidence type="ECO:0000256" key="2">
    <source>
        <dbReference type="RuleBase" id="RU004021"/>
    </source>
</evidence>
<dbReference type="SUPFAM" id="SSF53807">
    <property type="entry name" value="Helical backbone' metal receptor"/>
    <property type="match status" value="1"/>
</dbReference>
<keyword evidence="1 2" id="KW-0535">Nitrogen fixation</keyword>
<dbReference type="PANTHER" id="PTHR33712">
    <property type="entry name" value="LIGHT-INDEPENDENT PROTOCHLOROPHYLLIDE REDUCTASE SUBUNIT B"/>
    <property type="match status" value="1"/>
</dbReference>
<keyword evidence="5" id="KW-1185">Reference proteome</keyword>
<dbReference type="Proteomes" id="UP000295504">
    <property type="component" value="Unassembled WGS sequence"/>
</dbReference>
<name>A0A4R2TMC7_9FIRM</name>
<gene>
    <name evidence="4" type="ORF">EDD79_100854</name>
</gene>
<reference evidence="4 5" key="1">
    <citation type="submission" date="2019-03" db="EMBL/GenBank/DDBJ databases">
        <title>Genomic Encyclopedia of Type Strains, Phase IV (KMG-IV): sequencing the most valuable type-strain genomes for metagenomic binning, comparative biology and taxonomic classification.</title>
        <authorList>
            <person name="Goeker M."/>
        </authorList>
    </citation>
    <scope>NUCLEOTIDE SEQUENCE [LARGE SCALE GENOMIC DNA]</scope>
    <source>
        <strain evidence="4 5">DSM 100013</strain>
    </source>
</reference>
<dbReference type="InterPro" id="IPR000510">
    <property type="entry name" value="Nase/OxRdtase_comp1"/>
</dbReference>
<dbReference type="PROSITE" id="PS00699">
    <property type="entry name" value="NITROGENASE_1_1"/>
    <property type="match status" value="1"/>
</dbReference>
<dbReference type="PANTHER" id="PTHR33712:SF7">
    <property type="entry name" value="LIGHT-INDEPENDENT PROTOCHLOROPHYLLIDE REDUCTASE SUBUNIT B"/>
    <property type="match status" value="1"/>
</dbReference>
<accession>A0A4R2TMC7</accession>
<dbReference type="RefSeq" id="WP_330571393.1">
    <property type="nucleotide sequence ID" value="NZ_CP058648.1"/>
</dbReference>
<feature type="domain" description="Nitrogenase/oxidoreductase component 1" evidence="3">
    <location>
        <begin position="17"/>
        <end position="433"/>
    </location>
</feature>
<dbReference type="InterPro" id="IPR000318">
    <property type="entry name" value="Nase_comp1_CS"/>
</dbReference>
<evidence type="ECO:0000256" key="1">
    <source>
        <dbReference type="ARBA" id="ARBA00023231"/>
    </source>
</evidence>
<sequence length="452" mass="50238">MKTRNFVNLTVNPCKMCMPMGAATAFKGIENTVIILHGSQGCSTYIRRHMATHYNEPIDIASSSLNEKEIVYGGATNLKQGLKNVIKLYNPKVIGVATTCLAETIGEDINSIVTDFKEQENIKDISIITVPTPGYGPSEHEGYYLTLRRIVESITVKSTTTEKVNIVAGNLTPGDIRRIKEILELFDIGYTLLPDISDTLDSGFTSKYNKLSSDGTKIEDIKNMSGAVATIEMGMLVSDKSSPGKYLEDKYQVPLYRCPLPIGLENTDTFIELISNISGRKVPEKLLKERARMLDGMIDSHKYNGEGKAVIFGDPELVYAVSKLCSENGIKPVLIATGAKISNFKLKIENNIDTKDKPIILNDTDFETIYSYVKKLDVNILIGNGDGKFMVEKEGIPLVRIGFPIHDRVGAQRRVFIGYEGSISFLDDITNTLIEQKFSSYREDLFDKYYLG</sequence>
<protein>
    <submittedName>
        <fullName evidence="4">Nitrogenase molybdenum-iron protein NifN</fullName>
    </submittedName>
</protein>
<dbReference type="AlphaFoldDB" id="A0A4R2TMC7"/>
<evidence type="ECO:0000313" key="4">
    <source>
        <dbReference type="EMBL" id="TCQ03737.1"/>
    </source>
</evidence>
<comment type="caution">
    <text evidence="4">The sequence shown here is derived from an EMBL/GenBank/DDBJ whole genome shotgun (WGS) entry which is preliminary data.</text>
</comment>
<evidence type="ECO:0000259" key="3">
    <source>
        <dbReference type="Pfam" id="PF00148"/>
    </source>
</evidence>
<dbReference type="Gene3D" id="3.40.50.1980">
    <property type="entry name" value="Nitrogenase molybdenum iron protein domain"/>
    <property type="match status" value="3"/>
</dbReference>
<dbReference type="Gene3D" id="1.20.89.10">
    <property type="entry name" value="Nitrogenase Molybdenum-iron Protein, subunit B, domain 4"/>
    <property type="match status" value="1"/>
</dbReference>
<dbReference type="EMBL" id="SLYC01000008">
    <property type="protein sequence ID" value="TCQ03737.1"/>
    <property type="molecule type" value="Genomic_DNA"/>
</dbReference>
<proteinExistence type="inferred from homology"/>
<dbReference type="Pfam" id="PF00148">
    <property type="entry name" value="Oxidored_nitro"/>
    <property type="match status" value="1"/>
</dbReference>
<dbReference type="GO" id="GO:0016163">
    <property type="term" value="F:nitrogenase activity"/>
    <property type="evidence" value="ECO:0007669"/>
    <property type="project" value="InterPro"/>
</dbReference>
<evidence type="ECO:0000313" key="5">
    <source>
        <dbReference type="Proteomes" id="UP000295504"/>
    </source>
</evidence>
<comment type="similarity">
    <text evidence="2">Belongs to the NifD/NifK/NifE/NifN family.</text>
</comment>
<organism evidence="4 5">
    <name type="scientific">Serpentinicella alkaliphila</name>
    <dbReference type="NCBI Taxonomy" id="1734049"/>
    <lineage>
        <taxon>Bacteria</taxon>
        <taxon>Bacillati</taxon>
        <taxon>Bacillota</taxon>
        <taxon>Clostridia</taxon>
        <taxon>Peptostreptococcales</taxon>
        <taxon>Natronincolaceae</taxon>
        <taxon>Serpentinicella</taxon>
    </lineage>
</organism>